<dbReference type="EMBL" id="LIRB01000118">
    <property type="protein sequence ID" value="KWX78570.1"/>
    <property type="molecule type" value="Genomic_DNA"/>
</dbReference>
<evidence type="ECO:0000313" key="1">
    <source>
        <dbReference type="EMBL" id="KWX78570.1"/>
    </source>
</evidence>
<proteinExistence type="predicted"/>
<name>A0A132U4W2_9BACL</name>
<dbReference type="AlphaFoldDB" id="A0A132U4W2"/>
<accession>A0A132U4W2</accession>
<comment type="caution">
    <text evidence="1">The sequence shown here is derived from an EMBL/GenBank/DDBJ whole genome shotgun (WGS) entry which is preliminary data.</text>
</comment>
<protein>
    <submittedName>
        <fullName evidence="1">Uncharacterized protein</fullName>
    </submittedName>
</protein>
<reference evidence="1 2" key="1">
    <citation type="submission" date="2015-08" db="EMBL/GenBank/DDBJ databases">
        <title>Genomes of Paenibacillus riograndensis.</title>
        <authorList>
            <person name="Sant'Anna F.H."/>
            <person name="Souza R."/>
            <person name="Ambrosini A."/>
            <person name="Bach E."/>
            <person name="Fernandes G."/>
            <person name="Balsanelli E."/>
            <person name="Baura V.A."/>
            <person name="Pedrosa F.O."/>
            <person name="Souza E.M."/>
            <person name="Passaglia L."/>
        </authorList>
    </citation>
    <scope>NUCLEOTIDE SEQUENCE [LARGE SCALE GENOMIC DNA]</scope>
    <source>
        <strain evidence="1 2">CAS34</strain>
    </source>
</reference>
<evidence type="ECO:0000313" key="2">
    <source>
        <dbReference type="Proteomes" id="UP000070475"/>
    </source>
</evidence>
<dbReference type="RefSeq" id="WP_060860170.1">
    <property type="nucleotide sequence ID" value="NZ_LIRB01000118.1"/>
</dbReference>
<dbReference type="Proteomes" id="UP000070475">
    <property type="component" value="Unassembled WGS sequence"/>
</dbReference>
<gene>
    <name evidence="1" type="ORF">AMQ84_09445</name>
</gene>
<dbReference type="OrthoDB" id="1684530at2"/>
<sequence>MTDVQYSDDASLSFIMQNEAGIIWTLDLDSYENHTLYSPEILQGLRDVYNGLPIWASNSEIPDSPFKNMEKVTVKDFRSNPNNGNLEIIIRRANINDDLDYVVYGKVYLYIRNNRVQYIYKI</sequence>
<organism evidence="1 2">
    <name type="scientific">Paenibacillus riograndensis</name>
    <dbReference type="NCBI Taxonomy" id="483937"/>
    <lineage>
        <taxon>Bacteria</taxon>
        <taxon>Bacillati</taxon>
        <taxon>Bacillota</taxon>
        <taxon>Bacilli</taxon>
        <taxon>Bacillales</taxon>
        <taxon>Paenibacillaceae</taxon>
        <taxon>Paenibacillus</taxon>
        <taxon>Paenibacillus sonchi group</taxon>
    </lineage>
</organism>
<dbReference type="PATRIC" id="fig|483937.3.peg.3608"/>
<keyword evidence="2" id="KW-1185">Reference proteome</keyword>